<dbReference type="PROSITE" id="PS51669">
    <property type="entry name" value="4FE4S_MOW_BIS_MGD"/>
    <property type="match status" value="1"/>
</dbReference>
<dbReference type="InterPro" id="IPR006963">
    <property type="entry name" value="Mopterin_OxRdtase_4Fe-4S_dom"/>
</dbReference>
<dbReference type="Gene3D" id="2.20.25.90">
    <property type="entry name" value="ADC-like domains"/>
    <property type="match status" value="1"/>
</dbReference>
<dbReference type="SMART" id="SM00926">
    <property type="entry name" value="Molybdop_Fe4S4"/>
    <property type="match status" value="1"/>
</dbReference>
<dbReference type="GO" id="GO:0043546">
    <property type="term" value="F:molybdopterin cofactor binding"/>
    <property type="evidence" value="ECO:0007669"/>
    <property type="project" value="InterPro"/>
</dbReference>
<evidence type="ECO:0000259" key="5">
    <source>
        <dbReference type="PROSITE" id="PS51669"/>
    </source>
</evidence>
<evidence type="ECO:0000256" key="1">
    <source>
        <dbReference type="ARBA" id="ARBA00010312"/>
    </source>
</evidence>
<dbReference type="Pfam" id="PF01568">
    <property type="entry name" value="Molydop_binding"/>
    <property type="match status" value="1"/>
</dbReference>
<dbReference type="AlphaFoldDB" id="A0A6J6EX00"/>
<gene>
    <name evidence="6" type="ORF">UFOPK1722_00753</name>
</gene>
<name>A0A6J6EX00_9ZZZZ</name>
<dbReference type="InterPro" id="IPR006656">
    <property type="entry name" value="Mopterin_OxRdtase"/>
</dbReference>
<keyword evidence="4" id="KW-0411">Iron-sulfur</keyword>
<dbReference type="Pfam" id="PF00384">
    <property type="entry name" value="Molybdopterin"/>
    <property type="match status" value="1"/>
</dbReference>
<organism evidence="6">
    <name type="scientific">freshwater metagenome</name>
    <dbReference type="NCBI Taxonomy" id="449393"/>
    <lineage>
        <taxon>unclassified sequences</taxon>
        <taxon>metagenomes</taxon>
        <taxon>ecological metagenomes</taxon>
    </lineage>
</organism>
<proteinExistence type="inferred from homology"/>
<evidence type="ECO:0000313" key="6">
    <source>
        <dbReference type="EMBL" id="CAB4577248.1"/>
    </source>
</evidence>
<keyword evidence="2" id="KW-0479">Metal-binding</keyword>
<dbReference type="CDD" id="cd02766">
    <property type="entry name" value="MopB_3"/>
    <property type="match status" value="1"/>
</dbReference>
<evidence type="ECO:0000256" key="3">
    <source>
        <dbReference type="ARBA" id="ARBA00023004"/>
    </source>
</evidence>
<evidence type="ECO:0000256" key="4">
    <source>
        <dbReference type="ARBA" id="ARBA00023014"/>
    </source>
</evidence>
<sequence length="692" mass="75121">MPSNRSSGPLVVKGTCHHDCPDSCGWEVTVEDGVAVKMRGNPEHPYSQGELCPKVNRFLDRVYSPLRVLTPLIRTGAKGSGEFRRASWDEATALVATRLHEIIARDGGEAVMPWGDAGTQGLLQMNSLDRRFFARLGASRQVDSLCGATAKIGSALTLGSPLGSDPMDVRFSKLILLWGTNTRLTNRHLWPFIDEARAAGAKVVVIDPVRTVTAEAVDWFIQPLPGTDVALMLAMMHVIIRDGLTDRDYVASHTEGFDELAAHVQTCSPEWASDICGVDAATIERLAREYATTRPAMIRTLIGAEHREQGAMFFRTITCLPALIGSWRERGGGYSRSVGSYADANIDDSGFDVPSLDANPGRRPLSMNTIGRNLTDATLAPPVRALFVYNGNPLVTAPNAALTRRGLEREDLFTVVSEQFVTDTARYADVIFPACTQIEQLDVVPAWGHLYLGWNHKAIEPLGESVPNTELWRRLSRAMGFEEPELYESDESLLAGALHDLDVDALKRDGFVRLSLPDAVLPYANGNFATASGRTLLASPTFGSIGLPSVPTFTPGRESLAGDSDLLSRYPLAMMSSKIHQRFLNASYSHLEHHVGAEGTIYCELDPADAAARGIRDGDAVRVFNDRASLLATARVSESASRVRPGLVIVPFGWVGERTDDGNTVNMLTSDTATDWGGGVAFYDTLVEVAPA</sequence>
<keyword evidence="3" id="KW-0408">Iron</keyword>
<dbReference type="InterPro" id="IPR009010">
    <property type="entry name" value="Asp_de-COase-like_dom_sf"/>
</dbReference>
<dbReference type="Gene3D" id="2.40.40.20">
    <property type="match status" value="1"/>
</dbReference>
<dbReference type="Pfam" id="PF04879">
    <property type="entry name" value="Molybdop_Fe4S4"/>
    <property type="match status" value="1"/>
</dbReference>
<dbReference type="GO" id="GO:0016491">
    <property type="term" value="F:oxidoreductase activity"/>
    <property type="evidence" value="ECO:0007669"/>
    <property type="project" value="InterPro"/>
</dbReference>
<dbReference type="GO" id="GO:0051536">
    <property type="term" value="F:iron-sulfur cluster binding"/>
    <property type="evidence" value="ECO:0007669"/>
    <property type="project" value="UniProtKB-KW"/>
</dbReference>
<dbReference type="Gene3D" id="3.40.50.740">
    <property type="match status" value="1"/>
</dbReference>
<accession>A0A6J6EX00</accession>
<dbReference type="Gene3D" id="3.40.228.10">
    <property type="entry name" value="Dimethylsulfoxide Reductase, domain 2"/>
    <property type="match status" value="1"/>
</dbReference>
<dbReference type="SUPFAM" id="SSF53706">
    <property type="entry name" value="Formate dehydrogenase/DMSO reductase, domains 1-3"/>
    <property type="match status" value="1"/>
</dbReference>
<comment type="similarity">
    <text evidence="1">Belongs to the prokaryotic molybdopterin-containing oxidoreductase family.</text>
</comment>
<dbReference type="PANTHER" id="PTHR43742">
    <property type="entry name" value="TRIMETHYLAMINE-N-OXIDE REDUCTASE"/>
    <property type="match status" value="1"/>
</dbReference>
<dbReference type="InterPro" id="IPR006657">
    <property type="entry name" value="MoPterin_dinucl-bd_dom"/>
</dbReference>
<dbReference type="SUPFAM" id="SSF50692">
    <property type="entry name" value="ADC-like"/>
    <property type="match status" value="1"/>
</dbReference>
<dbReference type="InterPro" id="IPR050612">
    <property type="entry name" value="Prok_Mopterin_Oxidored"/>
</dbReference>
<dbReference type="EMBL" id="CAEZTS010000052">
    <property type="protein sequence ID" value="CAB4577248.1"/>
    <property type="molecule type" value="Genomic_DNA"/>
</dbReference>
<reference evidence="6" key="1">
    <citation type="submission" date="2020-05" db="EMBL/GenBank/DDBJ databases">
        <authorList>
            <person name="Chiriac C."/>
            <person name="Salcher M."/>
            <person name="Ghai R."/>
            <person name="Kavagutti S V."/>
        </authorList>
    </citation>
    <scope>NUCLEOTIDE SEQUENCE</scope>
</reference>
<dbReference type="GO" id="GO:0046872">
    <property type="term" value="F:metal ion binding"/>
    <property type="evidence" value="ECO:0007669"/>
    <property type="project" value="UniProtKB-KW"/>
</dbReference>
<feature type="domain" description="4Fe-4S Mo/W bis-MGD-type" evidence="5">
    <location>
        <begin position="9"/>
        <end position="66"/>
    </location>
</feature>
<protein>
    <submittedName>
        <fullName evidence="6">Unannotated protein</fullName>
    </submittedName>
</protein>
<evidence type="ECO:0000256" key="2">
    <source>
        <dbReference type="ARBA" id="ARBA00022723"/>
    </source>
</evidence>
<dbReference type="PANTHER" id="PTHR43742:SF6">
    <property type="entry name" value="OXIDOREDUCTASE YYAE-RELATED"/>
    <property type="match status" value="1"/>
</dbReference>
<dbReference type="Gene3D" id="3.30.2070.10">
    <property type="entry name" value="Formate dehydrogenase/DMSO reductase"/>
    <property type="match status" value="1"/>
</dbReference>